<dbReference type="Proteomes" id="UP001317532">
    <property type="component" value="Chromosome"/>
</dbReference>
<dbReference type="RefSeq" id="WP_317995238.1">
    <property type="nucleotide sequence ID" value="NZ_AP025523.1"/>
</dbReference>
<evidence type="ECO:0000259" key="2">
    <source>
        <dbReference type="Pfam" id="PF22772"/>
    </source>
</evidence>
<dbReference type="SUPFAM" id="SSF53756">
    <property type="entry name" value="UDP-Glycosyltransferase/glycogen phosphorylase"/>
    <property type="match status" value="1"/>
</dbReference>
<protein>
    <recommendedName>
        <fullName evidence="5">Glycosyltransferase</fullName>
    </recommendedName>
</protein>
<organism evidence="3 4">
    <name type="scientific">Vulcanimicrobium alpinum</name>
    <dbReference type="NCBI Taxonomy" id="3016050"/>
    <lineage>
        <taxon>Bacteria</taxon>
        <taxon>Bacillati</taxon>
        <taxon>Vulcanimicrobiota</taxon>
        <taxon>Vulcanimicrobiia</taxon>
        <taxon>Vulcanimicrobiales</taxon>
        <taxon>Vulcanimicrobiaceae</taxon>
        <taxon>Vulcanimicrobium</taxon>
    </lineage>
</organism>
<dbReference type="InterPro" id="IPR050834">
    <property type="entry name" value="Glycosyltransf_2"/>
</dbReference>
<evidence type="ECO:0000313" key="3">
    <source>
        <dbReference type="EMBL" id="BDE07660.1"/>
    </source>
</evidence>
<dbReference type="PANTHER" id="PTHR43685:SF2">
    <property type="entry name" value="GLYCOSYLTRANSFERASE 2-LIKE DOMAIN-CONTAINING PROTEIN"/>
    <property type="match status" value="1"/>
</dbReference>
<evidence type="ECO:0008006" key="5">
    <source>
        <dbReference type="Google" id="ProtNLM"/>
    </source>
</evidence>
<evidence type="ECO:0000259" key="1">
    <source>
        <dbReference type="Pfam" id="PF00535"/>
    </source>
</evidence>
<dbReference type="CDD" id="cd04184">
    <property type="entry name" value="GT2_RfbC_Mx_like"/>
    <property type="match status" value="1"/>
</dbReference>
<dbReference type="Gene3D" id="3.40.50.11090">
    <property type="match status" value="1"/>
</dbReference>
<dbReference type="CDD" id="cd04186">
    <property type="entry name" value="GT_2_like_c"/>
    <property type="match status" value="1"/>
</dbReference>
<dbReference type="KEGG" id="vab:WPS_29360"/>
<dbReference type="InterPro" id="IPR029044">
    <property type="entry name" value="Nucleotide-diphossugar_trans"/>
</dbReference>
<evidence type="ECO:0000313" key="4">
    <source>
        <dbReference type="Proteomes" id="UP001317532"/>
    </source>
</evidence>
<dbReference type="Pfam" id="PF22772">
    <property type="entry name" value="WsaF_C"/>
    <property type="match status" value="1"/>
</dbReference>
<dbReference type="InterPro" id="IPR055050">
    <property type="entry name" value="WsaF_C"/>
</dbReference>
<dbReference type="EMBL" id="AP025523">
    <property type="protein sequence ID" value="BDE07660.1"/>
    <property type="molecule type" value="Genomic_DNA"/>
</dbReference>
<dbReference type="InterPro" id="IPR001173">
    <property type="entry name" value="Glyco_trans_2-like"/>
</dbReference>
<reference evidence="3 4" key="1">
    <citation type="journal article" date="2022" name="ISME Commun">
        <title>Vulcanimicrobium alpinus gen. nov. sp. nov., the first cultivated representative of the candidate phylum 'Eremiobacterota', is a metabolically versatile aerobic anoxygenic phototroph.</title>
        <authorList>
            <person name="Yabe S."/>
            <person name="Muto K."/>
            <person name="Abe K."/>
            <person name="Yokota A."/>
            <person name="Staudigel H."/>
            <person name="Tebo B.M."/>
        </authorList>
    </citation>
    <scope>NUCLEOTIDE SEQUENCE [LARGE SCALE GENOMIC DNA]</scope>
    <source>
        <strain evidence="3 4">WC8-2</strain>
    </source>
</reference>
<dbReference type="SUPFAM" id="SSF53448">
    <property type="entry name" value="Nucleotide-diphospho-sugar transferases"/>
    <property type="match status" value="2"/>
</dbReference>
<dbReference type="AlphaFoldDB" id="A0AAN1XZ96"/>
<sequence>MTLSLPARRAFRDPDYRAWYMHNCPDETELASQRTQSLIGDYPLVSIAVPIWRPHSYMLREMLESLADQSYPYWEACLVVTADEDDENIKLLRQFADADERFIINELPRNKGIGGNTNAAIAACRGDWIAFVDHDDALTPDALFHVVKAFGAADVVYSDFDYIDDRDGSLGDPLFKPEWSPELLYAANYLTHLTVVRAGLLRDIGGMAEDLDGAQDWDLHLRLAERTQRIIHVPRVLYHWRRHDGSTALSHRAKEGVGRSQSRSLNRHFSRKGLPAHAHVNDEGHVRIGWRWPRKPLASIIIPTKDKVDLLRAAISSIIERTRYEAIEIVVVDTGSCNQTTFAYYEELRRDPRIRILDYALPFNWSAVNNFAVRHSAGELLIFLNNDVEVIDGDWVDELAGWALHPEIGAVGALLLRANGDVQHAGIVVGLEGFANHPFADTAVSVGNAHGSPLWYRNYLAVTGACLAVRRDVFDTVGGFDEAFILCGSDVAFGIEAYRRGFRNVYTPYARLYHLESATRGHEIPDGDFAVSAVYYRPYLEAGDPYFSPNLSHWRKPLAPRHPDEQTPYDYVTQFLRRRSMTPPRSRTEAEHVVEWFDLDESEIAAYRSQPTTGLRPTTSIAWFLPTFTVAAFGGIATILRFAAHFANTYHVNNHFVLCGSGDRATYVDLMRRWLPELRVDDVTIGDSTAALQDVPPCDAAICSLWTTAYALARFQRTPRKFYFIQDWEPGFYAAGTTSAMVENTYRLGFYGIANTISLARSYAEEFGGSATWFTPAVDHTVFRPKAREPRQLDPLRTRRVFVYARPGTPRNAFELICAAVRRLRMRHGPGIELIAAGGDFSAAEYQVAGAITSLGLLPFEETPALYRSCDVGVALMMTRHPSYIPLELMASGCPVVANVNRWNSWFYRDGENAHLALPSPSGLADAVERVAFDDLYAEKLRFGGFETIARFHADWNPEMDHVYAFLCDPETQARSLDSARFRPSTPRFAAGRA</sequence>
<dbReference type="CDD" id="cd03801">
    <property type="entry name" value="GT4_PimA-like"/>
    <property type="match status" value="1"/>
</dbReference>
<dbReference type="PANTHER" id="PTHR43685">
    <property type="entry name" value="GLYCOSYLTRANSFERASE"/>
    <property type="match status" value="1"/>
</dbReference>
<feature type="domain" description="Glycosyltransferase 2-like" evidence="1">
    <location>
        <begin position="47"/>
        <end position="171"/>
    </location>
</feature>
<proteinExistence type="predicted"/>
<name>A0AAN1XZ96_UNVUL</name>
<keyword evidence="4" id="KW-1185">Reference proteome</keyword>
<dbReference type="Gene3D" id="3.90.550.10">
    <property type="entry name" value="Spore Coat Polysaccharide Biosynthesis Protein SpsA, Chain A"/>
    <property type="match status" value="2"/>
</dbReference>
<dbReference type="Gene3D" id="3.40.50.2000">
    <property type="entry name" value="Glycogen Phosphorylase B"/>
    <property type="match status" value="1"/>
</dbReference>
<gene>
    <name evidence="3" type="ORF">WPS_29360</name>
</gene>
<accession>A0AAN1XZ96</accession>
<feature type="domain" description="WsaF C-terminal" evidence="2">
    <location>
        <begin position="799"/>
        <end position="928"/>
    </location>
</feature>
<feature type="domain" description="Glycosyltransferase 2-like" evidence="1">
    <location>
        <begin position="299"/>
        <end position="476"/>
    </location>
</feature>
<dbReference type="Pfam" id="PF00535">
    <property type="entry name" value="Glycos_transf_2"/>
    <property type="match status" value="2"/>
</dbReference>